<evidence type="ECO:0000256" key="6">
    <source>
        <dbReference type="ARBA" id="ARBA00023180"/>
    </source>
</evidence>
<dbReference type="CDD" id="cd00054">
    <property type="entry name" value="EGF_CA"/>
    <property type="match status" value="4"/>
</dbReference>
<keyword evidence="2" id="KW-0732">Signal</keyword>
<evidence type="ECO:0000256" key="4">
    <source>
        <dbReference type="ARBA" id="ARBA00022837"/>
    </source>
</evidence>
<keyword evidence="1 7" id="KW-0245">EGF-like domain</keyword>
<name>A0ABN8NJE3_9CNID</name>
<dbReference type="Gene3D" id="2.10.25.10">
    <property type="entry name" value="Laminin"/>
    <property type="match status" value="5"/>
</dbReference>
<dbReference type="InterPro" id="IPR009030">
    <property type="entry name" value="Growth_fac_rcpt_cys_sf"/>
</dbReference>
<dbReference type="SMART" id="SM00179">
    <property type="entry name" value="EGF_CA"/>
    <property type="match status" value="4"/>
</dbReference>
<feature type="non-terminal residue" evidence="9">
    <location>
        <position position="1"/>
    </location>
</feature>
<dbReference type="PROSITE" id="PS01186">
    <property type="entry name" value="EGF_2"/>
    <property type="match status" value="5"/>
</dbReference>
<dbReference type="SUPFAM" id="SSF57196">
    <property type="entry name" value="EGF/Laminin"/>
    <property type="match status" value="2"/>
</dbReference>
<evidence type="ECO:0000256" key="5">
    <source>
        <dbReference type="ARBA" id="ARBA00023157"/>
    </source>
</evidence>
<dbReference type="PROSITE" id="PS01187">
    <property type="entry name" value="EGF_CA"/>
    <property type="match status" value="1"/>
</dbReference>
<dbReference type="InterPro" id="IPR024731">
    <property type="entry name" value="NELL2-like_EGF"/>
</dbReference>
<dbReference type="InterPro" id="IPR000742">
    <property type="entry name" value="EGF"/>
</dbReference>
<dbReference type="PROSITE" id="PS50026">
    <property type="entry name" value="EGF_3"/>
    <property type="match status" value="5"/>
</dbReference>
<feature type="domain" description="EGF-like" evidence="8">
    <location>
        <begin position="128"/>
        <end position="168"/>
    </location>
</feature>
<evidence type="ECO:0000313" key="10">
    <source>
        <dbReference type="Proteomes" id="UP001159405"/>
    </source>
</evidence>
<evidence type="ECO:0000256" key="1">
    <source>
        <dbReference type="ARBA" id="ARBA00022536"/>
    </source>
</evidence>
<dbReference type="EMBL" id="CALNXK010000024">
    <property type="protein sequence ID" value="CAH3111720.1"/>
    <property type="molecule type" value="Genomic_DNA"/>
</dbReference>
<dbReference type="Pfam" id="PF00008">
    <property type="entry name" value="EGF"/>
    <property type="match status" value="1"/>
</dbReference>
<dbReference type="PANTHER" id="PTHR24039:SF28">
    <property type="entry name" value="EGF-LIKE DOMAIN-CONTAINING PROTEIN"/>
    <property type="match status" value="1"/>
</dbReference>
<dbReference type="Pfam" id="PF12947">
    <property type="entry name" value="EGF_3"/>
    <property type="match status" value="4"/>
</dbReference>
<evidence type="ECO:0000256" key="3">
    <source>
        <dbReference type="ARBA" id="ARBA00022737"/>
    </source>
</evidence>
<feature type="domain" description="EGF-like" evidence="8">
    <location>
        <begin position="252"/>
        <end position="292"/>
    </location>
</feature>
<dbReference type="Proteomes" id="UP001159405">
    <property type="component" value="Unassembled WGS sequence"/>
</dbReference>
<feature type="disulfide bond" evidence="7">
    <location>
        <begin position="116"/>
        <end position="125"/>
    </location>
</feature>
<keyword evidence="3" id="KW-0677">Repeat</keyword>
<evidence type="ECO:0000313" key="9">
    <source>
        <dbReference type="EMBL" id="CAH3111720.1"/>
    </source>
</evidence>
<comment type="caution">
    <text evidence="7">Lacks conserved residue(s) required for the propagation of feature annotation.</text>
</comment>
<feature type="domain" description="EGF-like" evidence="8">
    <location>
        <begin position="88"/>
        <end position="126"/>
    </location>
</feature>
<dbReference type="PROSITE" id="PS00022">
    <property type="entry name" value="EGF_1"/>
    <property type="match status" value="1"/>
</dbReference>
<organism evidence="9 10">
    <name type="scientific">Porites lobata</name>
    <dbReference type="NCBI Taxonomy" id="104759"/>
    <lineage>
        <taxon>Eukaryota</taxon>
        <taxon>Metazoa</taxon>
        <taxon>Cnidaria</taxon>
        <taxon>Anthozoa</taxon>
        <taxon>Hexacorallia</taxon>
        <taxon>Scleractinia</taxon>
        <taxon>Fungiina</taxon>
        <taxon>Poritidae</taxon>
        <taxon>Porites</taxon>
    </lineage>
</organism>
<feature type="domain" description="EGF-like" evidence="8">
    <location>
        <begin position="169"/>
        <end position="210"/>
    </location>
</feature>
<sequence>CRRLKFEPPVQGRRLKGHVISNLSIGIHGSCHHFCAMKRDCVSVNIGSDVKDTVVCELNDADVVQHPQDLKPAPGWAYRGTEARTSQIISLDKFYPCLNNGRCLTGYSDSKYFCLCESGFQGINCQTDINECQDDSHDCDKNANCTNTVGSFTCSCNPGFFGNGSSCTDIDECEDDSDHNCDVNATCSNTAGSFSCTCNPGFFGNGRSCTDIDECKDESHNCDENANCTNTYGSFNCSCNPGFLGNGQSCTDIDECKDESHNCDENANCTNTYGSFNCSCNPGFLGNGQSCTAVKSCQEVYAFDSEEFNVSKEVTILLDSKPTAVFCHFGNFDCGNGGWTPIIKMDGEKQTFRYDANIWNDKEVLNLGGGKTGFDSQETKLPSYWNTSFSKICLGMKINDQINFIVIDKQAKSLYSLIADGKYRSTSLGRNKWMSLIGSKASLQWNCNKEGFNAKCTSSGLSRTRIGILGNNQNDCRTCNSRLGFGSEGNFDDRRNTCGNLDNQKDKGLSIKAMGYILVQ</sequence>
<gene>
    <name evidence="9" type="ORF">PLOB_00020581</name>
</gene>
<evidence type="ECO:0000259" key="8">
    <source>
        <dbReference type="PROSITE" id="PS50026"/>
    </source>
</evidence>
<dbReference type="InterPro" id="IPR000152">
    <property type="entry name" value="EGF-type_Asp/Asn_hydroxyl_site"/>
</dbReference>
<evidence type="ECO:0000256" key="7">
    <source>
        <dbReference type="PROSITE-ProRule" id="PRU00076"/>
    </source>
</evidence>
<proteinExistence type="predicted"/>
<dbReference type="InterPro" id="IPR018097">
    <property type="entry name" value="EGF_Ca-bd_CS"/>
</dbReference>
<comment type="caution">
    <text evidence="9">The sequence shown here is derived from an EMBL/GenBank/DDBJ whole genome shotgun (WGS) entry which is preliminary data.</text>
</comment>
<dbReference type="SUPFAM" id="SSF57184">
    <property type="entry name" value="Growth factor receptor domain"/>
    <property type="match status" value="1"/>
</dbReference>
<evidence type="ECO:0000256" key="2">
    <source>
        <dbReference type="ARBA" id="ARBA00022729"/>
    </source>
</evidence>
<keyword evidence="5 7" id="KW-1015">Disulfide bond</keyword>
<keyword evidence="4" id="KW-0106">Calcium</keyword>
<dbReference type="PANTHER" id="PTHR24039">
    <property type="entry name" value="FIBRILLIN-RELATED"/>
    <property type="match status" value="1"/>
</dbReference>
<dbReference type="PROSITE" id="PS00010">
    <property type="entry name" value="ASX_HYDROXYL"/>
    <property type="match status" value="4"/>
</dbReference>
<dbReference type="InterPro" id="IPR001881">
    <property type="entry name" value="EGF-like_Ca-bd_dom"/>
</dbReference>
<keyword evidence="10" id="KW-1185">Reference proteome</keyword>
<reference evidence="9 10" key="1">
    <citation type="submission" date="2022-05" db="EMBL/GenBank/DDBJ databases">
        <authorList>
            <consortium name="Genoscope - CEA"/>
            <person name="William W."/>
        </authorList>
    </citation>
    <scope>NUCLEOTIDE SEQUENCE [LARGE SCALE GENOMIC DNA]</scope>
</reference>
<dbReference type="SMART" id="SM00181">
    <property type="entry name" value="EGF"/>
    <property type="match status" value="5"/>
</dbReference>
<feature type="domain" description="EGF-like" evidence="8">
    <location>
        <begin position="211"/>
        <end position="251"/>
    </location>
</feature>
<keyword evidence="6" id="KW-0325">Glycoprotein</keyword>
<feature type="disulfide bond" evidence="7">
    <location>
        <begin position="97"/>
        <end position="114"/>
    </location>
</feature>
<protein>
    <recommendedName>
        <fullName evidence="8">EGF-like domain-containing protein</fullName>
    </recommendedName>
</protein>
<accession>A0ABN8NJE3</accession>